<accession>A0A392SF23</accession>
<organism evidence="1 2">
    <name type="scientific">Trifolium medium</name>
    <dbReference type="NCBI Taxonomy" id="97028"/>
    <lineage>
        <taxon>Eukaryota</taxon>
        <taxon>Viridiplantae</taxon>
        <taxon>Streptophyta</taxon>
        <taxon>Embryophyta</taxon>
        <taxon>Tracheophyta</taxon>
        <taxon>Spermatophyta</taxon>
        <taxon>Magnoliopsida</taxon>
        <taxon>eudicotyledons</taxon>
        <taxon>Gunneridae</taxon>
        <taxon>Pentapetalae</taxon>
        <taxon>rosids</taxon>
        <taxon>fabids</taxon>
        <taxon>Fabales</taxon>
        <taxon>Fabaceae</taxon>
        <taxon>Papilionoideae</taxon>
        <taxon>50 kb inversion clade</taxon>
        <taxon>NPAAA clade</taxon>
        <taxon>Hologalegina</taxon>
        <taxon>IRL clade</taxon>
        <taxon>Trifolieae</taxon>
        <taxon>Trifolium</taxon>
    </lineage>
</organism>
<keyword evidence="2" id="KW-1185">Reference proteome</keyword>
<evidence type="ECO:0000313" key="1">
    <source>
        <dbReference type="EMBL" id="MCI46456.1"/>
    </source>
</evidence>
<dbReference type="Proteomes" id="UP000265520">
    <property type="component" value="Unassembled WGS sequence"/>
</dbReference>
<feature type="non-terminal residue" evidence="1">
    <location>
        <position position="63"/>
    </location>
</feature>
<sequence length="63" mass="7090">MLLLLKCYPIPLFEPSVSTHNSPQSQGKPEFRRYGIIYERRLVEAPKTTPIDSSDSAPQTIAT</sequence>
<reference evidence="1 2" key="1">
    <citation type="journal article" date="2018" name="Front. Plant Sci.">
        <title>Red Clover (Trifolium pratense) and Zigzag Clover (T. medium) - A Picture of Genomic Similarities and Differences.</title>
        <authorList>
            <person name="Dluhosova J."/>
            <person name="Istvanek J."/>
            <person name="Nedelnik J."/>
            <person name="Repkova J."/>
        </authorList>
    </citation>
    <scope>NUCLEOTIDE SEQUENCE [LARGE SCALE GENOMIC DNA]</scope>
    <source>
        <strain evidence="2">cv. 10/8</strain>
        <tissue evidence="1">Leaf</tissue>
    </source>
</reference>
<proteinExistence type="predicted"/>
<evidence type="ECO:0000313" key="2">
    <source>
        <dbReference type="Proteomes" id="UP000265520"/>
    </source>
</evidence>
<name>A0A392SF23_9FABA</name>
<dbReference type="AlphaFoldDB" id="A0A392SF23"/>
<dbReference type="EMBL" id="LXQA010357772">
    <property type="protein sequence ID" value="MCI46456.1"/>
    <property type="molecule type" value="Genomic_DNA"/>
</dbReference>
<comment type="caution">
    <text evidence="1">The sequence shown here is derived from an EMBL/GenBank/DDBJ whole genome shotgun (WGS) entry which is preliminary data.</text>
</comment>
<protein>
    <submittedName>
        <fullName evidence="1">Uncharacterized protein</fullName>
    </submittedName>
</protein>